<evidence type="ECO:0000313" key="4">
    <source>
        <dbReference type="EMBL" id="MBU5335759.1"/>
    </source>
</evidence>
<evidence type="ECO:0000256" key="1">
    <source>
        <dbReference type="ARBA" id="ARBA00001964"/>
    </source>
</evidence>
<dbReference type="PANTHER" id="PTHR43257">
    <property type="entry name" value="PYRUVATE DEHYDROGENASE E1 COMPONENT BETA SUBUNIT"/>
    <property type="match status" value="1"/>
</dbReference>
<name>A0ABS6DW22_9FIRM</name>
<dbReference type="PANTHER" id="PTHR43257:SF2">
    <property type="entry name" value="PYRUVATE DEHYDROGENASE E1 COMPONENT SUBUNIT BETA"/>
    <property type="match status" value="1"/>
</dbReference>
<dbReference type="RefSeq" id="WP_216568899.1">
    <property type="nucleotide sequence ID" value="NZ_JAHLOQ010000009.1"/>
</dbReference>
<accession>A0ABS6DW22</accession>
<organism evidence="4 5">
    <name type="scientific">Intestinibacter bartlettii</name>
    <dbReference type="NCBI Taxonomy" id="261299"/>
    <lineage>
        <taxon>Bacteria</taxon>
        <taxon>Bacillati</taxon>
        <taxon>Bacillota</taxon>
        <taxon>Clostridia</taxon>
        <taxon>Peptostreptococcales</taxon>
        <taxon>Peptostreptococcaceae</taxon>
        <taxon>Intestinibacter</taxon>
    </lineage>
</organism>
<dbReference type="InterPro" id="IPR033248">
    <property type="entry name" value="Transketolase_C"/>
</dbReference>
<dbReference type="EMBL" id="JAHLOQ010000009">
    <property type="protein sequence ID" value="MBU5335759.1"/>
    <property type="molecule type" value="Genomic_DNA"/>
</dbReference>
<evidence type="ECO:0000259" key="3">
    <source>
        <dbReference type="SMART" id="SM00861"/>
    </source>
</evidence>
<proteinExistence type="predicted"/>
<dbReference type="SMART" id="SM00861">
    <property type="entry name" value="Transket_pyr"/>
    <property type="match status" value="1"/>
</dbReference>
<dbReference type="Pfam" id="PF02779">
    <property type="entry name" value="Transket_pyr"/>
    <property type="match status" value="1"/>
</dbReference>
<dbReference type="Proteomes" id="UP001196301">
    <property type="component" value="Unassembled WGS sequence"/>
</dbReference>
<feature type="domain" description="Transketolase-like pyrimidine-binding" evidence="3">
    <location>
        <begin position="6"/>
        <end position="181"/>
    </location>
</feature>
<keyword evidence="5" id="KW-1185">Reference proteome</keyword>
<protein>
    <submittedName>
        <fullName evidence="4">Alpha-ketoacid dehydrogenase subunit beta</fullName>
    </submittedName>
</protein>
<keyword evidence="2" id="KW-0786">Thiamine pyrophosphate</keyword>
<gene>
    <name evidence="4" type="ORF">KQI20_04845</name>
</gene>
<comment type="cofactor">
    <cofactor evidence="1">
        <name>thiamine diphosphate</name>
        <dbReference type="ChEBI" id="CHEBI:58937"/>
    </cofactor>
</comment>
<dbReference type="NCBIfam" id="NF006667">
    <property type="entry name" value="PRK09212.1"/>
    <property type="match status" value="1"/>
</dbReference>
<dbReference type="Pfam" id="PF02780">
    <property type="entry name" value="Transketolase_C"/>
    <property type="match status" value="1"/>
</dbReference>
<sequence length="328" mass="35583">MQMKEITYREAVREAMVEEMRKDEDIIFLGEDIGIYGGGFGVSTGMIEEFGPERILETPISEAAIAGCAAGAAATGLRTIMEIMFSDFITIAMDVIVNQAAKMRYMFGGKAQVPMVVRCPGGSGTGAAAQHSQSLEAWMCHIPGVKVVAPSTPADAKGLLKAAIRDNNPVIFYENKLLYNTTGLVPTEDYIIELGKANVRRTGSDITLITYGRMLERCEMAAEALKDENIDVEIIDLRTLYPMDKDTIIESVCKTGRALIVHEASKTGGLGGEISASIVESKAFDYLKAPVKRLAGKDVPIPYNPKLEAAVVPNTNEIIDTIKELVNR</sequence>
<dbReference type="CDD" id="cd07036">
    <property type="entry name" value="TPP_PYR_E1-PDHc-beta_like"/>
    <property type="match status" value="1"/>
</dbReference>
<dbReference type="InterPro" id="IPR005475">
    <property type="entry name" value="Transketolase-like_Pyr-bd"/>
</dbReference>
<comment type="caution">
    <text evidence="4">The sequence shown here is derived from an EMBL/GenBank/DDBJ whole genome shotgun (WGS) entry which is preliminary data.</text>
</comment>
<reference evidence="4 5" key="1">
    <citation type="submission" date="2021-06" db="EMBL/GenBank/DDBJ databases">
        <authorList>
            <person name="Sun Q."/>
            <person name="Li D."/>
        </authorList>
    </citation>
    <scope>NUCLEOTIDE SEQUENCE [LARGE SCALE GENOMIC DNA]</scope>
    <source>
        <strain evidence="4 5">N19</strain>
    </source>
</reference>
<evidence type="ECO:0000256" key="2">
    <source>
        <dbReference type="ARBA" id="ARBA00023052"/>
    </source>
</evidence>
<evidence type="ECO:0000313" key="5">
    <source>
        <dbReference type="Proteomes" id="UP001196301"/>
    </source>
</evidence>